<proteinExistence type="predicted"/>
<gene>
    <name evidence="2" type="ORF">CX676_16815</name>
</gene>
<organism evidence="2 3">
    <name type="scientific">Paracoccus zhejiangensis</name>
    <dbReference type="NCBI Taxonomy" id="1077935"/>
    <lineage>
        <taxon>Bacteria</taxon>
        <taxon>Pseudomonadati</taxon>
        <taxon>Pseudomonadota</taxon>
        <taxon>Alphaproteobacteria</taxon>
        <taxon>Rhodobacterales</taxon>
        <taxon>Paracoccaceae</taxon>
        <taxon>Paracoccus</taxon>
    </lineage>
</organism>
<sequence>MTKHLRDDMTERGWRLSGIAGLQDLREGSKAVQTPQADPAPAARLSRSAPADQHAEFDLMDNVPV</sequence>
<keyword evidence="3" id="KW-1185">Reference proteome</keyword>
<dbReference type="EMBL" id="CP025430">
    <property type="protein sequence ID" value="AUH65604.1"/>
    <property type="molecule type" value="Genomic_DNA"/>
</dbReference>
<dbReference type="Proteomes" id="UP000234530">
    <property type="component" value="Chromosome"/>
</dbReference>
<feature type="region of interest" description="Disordered" evidence="1">
    <location>
        <begin position="25"/>
        <end position="65"/>
    </location>
</feature>
<evidence type="ECO:0000256" key="1">
    <source>
        <dbReference type="SAM" id="MobiDB-lite"/>
    </source>
</evidence>
<reference evidence="2 3" key="1">
    <citation type="journal article" date="2013" name="Antonie Van Leeuwenhoek">
        <title>Paracoccus zhejiangensis sp. nov., isolated from activated sludge in wastewater-treatment system.</title>
        <authorList>
            <person name="Wu Z.G."/>
            <person name="Zhang D.F."/>
            <person name="Liu Y.L."/>
            <person name="Wang F."/>
            <person name="Jiang X."/>
            <person name="Li C."/>
            <person name="Li S.P."/>
            <person name="Hong Q."/>
            <person name="Li W.J."/>
        </authorList>
    </citation>
    <scope>NUCLEOTIDE SEQUENCE [LARGE SCALE GENOMIC DNA]</scope>
    <source>
        <strain evidence="2 3">J6</strain>
    </source>
</reference>
<accession>A0A2H5F227</accession>
<feature type="compositionally biased region" description="Low complexity" evidence="1">
    <location>
        <begin position="37"/>
        <end position="52"/>
    </location>
</feature>
<dbReference type="AlphaFoldDB" id="A0A2H5F227"/>
<protein>
    <submittedName>
        <fullName evidence="2">Uncharacterized protein</fullName>
    </submittedName>
</protein>
<name>A0A2H5F227_9RHOB</name>
<dbReference type="KEGG" id="pzh:CX676_16815"/>
<evidence type="ECO:0000313" key="3">
    <source>
        <dbReference type="Proteomes" id="UP000234530"/>
    </source>
</evidence>
<dbReference type="RefSeq" id="WP_101753578.1">
    <property type="nucleotide sequence ID" value="NZ_CP025430.1"/>
</dbReference>
<evidence type="ECO:0000313" key="2">
    <source>
        <dbReference type="EMBL" id="AUH65604.1"/>
    </source>
</evidence>